<gene>
    <name evidence="3" type="ORF">FHS44_001294</name>
</gene>
<accession>A0A7W7QIK2</accession>
<sequence>MVRVRWIVGAVLVAGLALPTANAVAVSSYGGGAHAWAPAQNDPGKIAVKDNSDDGDPVKAEYYRQSSPGTKRTLWNHSGYRRTVYSAHGSKIIRLRAIDDNDFAADDVGPWVAP</sequence>
<dbReference type="EMBL" id="JACHJP010000001">
    <property type="protein sequence ID" value="MBB4914222.1"/>
    <property type="molecule type" value="Genomic_DNA"/>
</dbReference>
<dbReference type="RefSeq" id="WP_184712906.1">
    <property type="nucleotide sequence ID" value="NZ_JACHJP010000001.1"/>
</dbReference>
<dbReference type="Proteomes" id="UP000552644">
    <property type="component" value="Unassembled WGS sequence"/>
</dbReference>
<organism evidence="3 4">
    <name type="scientific">Streptosporangium saharense</name>
    <dbReference type="NCBI Taxonomy" id="1706840"/>
    <lineage>
        <taxon>Bacteria</taxon>
        <taxon>Bacillati</taxon>
        <taxon>Actinomycetota</taxon>
        <taxon>Actinomycetes</taxon>
        <taxon>Streptosporangiales</taxon>
        <taxon>Streptosporangiaceae</taxon>
        <taxon>Streptosporangium</taxon>
    </lineage>
</organism>
<protein>
    <submittedName>
        <fullName evidence="3">CRISPR/Cas system endoribonuclease Cas6 (RAMP superfamily)</fullName>
    </submittedName>
</protein>
<keyword evidence="2" id="KW-0732">Signal</keyword>
<keyword evidence="4" id="KW-1185">Reference proteome</keyword>
<evidence type="ECO:0000256" key="2">
    <source>
        <dbReference type="SAM" id="SignalP"/>
    </source>
</evidence>
<feature type="signal peptide" evidence="2">
    <location>
        <begin position="1"/>
        <end position="25"/>
    </location>
</feature>
<evidence type="ECO:0000256" key="1">
    <source>
        <dbReference type="SAM" id="MobiDB-lite"/>
    </source>
</evidence>
<dbReference type="AlphaFoldDB" id="A0A7W7QIK2"/>
<comment type="caution">
    <text evidence="3">The sequence shown here is derived from an EMBL/GenBank/DDBJ whole genome shotgun (WGS) entry which is preliminary data.</text>
</comment>
<feature type="compositionally biased region" description="Basic and acidic residues" evidence="1">
    <location>
        <begin position="47"/>
        <end position="62"/>
    </location>
</feature>
<reference evidence="3 4" key="1">
    <citation type="submission" date="2020-08" db="EMBL/GenBank/DDBJ databases">
        <title>Genomic Encyclopedia of Type Strains, Phase III (KMG-III): the genomes of soil and plant-associated and newly described type strains.</title>
        <authorList>
            <person name="Whitman W."/>
        </authorList>
    </citation>
    <scope>NUCLEOTIDE SEQUENCE [LARGE SCALE GENOMIC DNA]</scope>
    <source>
        <strain evidence="3 4">CECT 8840</strain>
    </source>
</reference>
<evidence type="ECO:0000313" key="3">
    <source>
        <dbReference type="EMBL" id="MBB4914222.1"/>
    </source>
</evidence>
<evidence type="ECO:0000313" key="4">
    <source>
        <dbReference type="Proteomes" id="UP000552644"/>
    </source>
</evidence>
<name>A0A7W7QIK2_9ACTN</name>
<feature type="chain" id="PRO_5038591980" evidence="2">
    <location>
        <begin position="26"/>
        <end position="114"/>
    </location>
</feature>
<proteinExistence type="predicted"/>
<feature type="region of interest" description="Disordered" evidence="1">
    <location>
        <begin position="40"/>
        <end position="63"/>
    </location>
</feature>